<dbReference type="EMBL" id="FOWC01000005">
    <property type="protein sequence ID" value="SFP39918.1"/>
    <property type="molecule type" value="Genomic_DNA"/>
</dbReference>
<dbReference type="Proteomes" id="UP000470404">
    <property type="component" value="Unassembled WGS sequence"/>
</dbReference>
<dbReference type="STRING" id="112413.SAMN05421854_105155"/>
<sequence>MQEVVPELVEDWRAGRAAGLATVVRTMKSAPRPVGASLLRRADGAAVGSVSGGCVEGAVYELAAEVVETGVPVLRRYGVSDDEAFEAGLTCGGILDVFVEPVDRTRYPELEGVADDIAAGRAVGTVTVIRHPDPRQVGRRLVVRHGSAEGSLGAAEVDRLVAADARGLLAAGLNTTLEYGPGWERQGEGIEVYVASYAPAPRMLVFGAIDFAAATARQGKLLGFHVTVCDARPVFATRARFPDADELVVEWPSRYLAREIDEGRVDDRTVVCVLTHDPKFDVPVLMEAFRMPAGCFLGAMGSRRTHEDRLRRLREAGAAETDFARLHSPIGFAIGARTPAETAVSIAAEIIAAQCDGAAVSLGVTSGPIHARPE</sequence>
<dbReference type="InterPro" id="IPR003777">
    <property type="entry name" value="XdhC_CoxI"/>
</dbReference>
<reference evidence="4 5" key="1">
    <citation type="submission" date="2016-10" db="EMBL/GenBank/DDBJ databases">
        <authorList>
            <person name="de Groot N.N."/>
        </authorList>
    </citation>
    <scope>NUCLEOTIDE SEQUENCE [LARGE SCALE GENOMIC DNA]</scope>
    <source>
        <strain evidence="4 5">DSM 44637</strain>
    </source>
</reference>
<dbReference type="Gene3D" id="3.40.50.720">
    <property type="entry name" value="NAD(P)-binding Rossmann-like Domain"/>
    <property type="match status" value="1"/>
</dbReference>
<dbReference type="Pfam" id="PF02625">
    <property type="entry name" value="XdhC_CoxI"/>
    <property type="match status" value="2"/>
</dbReference>
<name>A0A1I5Q0R0_9PSEU</name>
<feature type="domain" description="XdhC- CoxI" evidence="1">
    <location>
        <begin position="12"/>
        <end position="78"/>
    </location>
</feature>
<dbReference type="PANTHER" id="PTHR30388:SF4">
    <property type="entry name" value="MOLYBDENUM COFACTOR INSERTION CHAPERONE PAOD"/>
    <property type="match status" value="1"/>
</dbReference>
<evidence type="ECO:0000313" key="4">
    <source>
        <dbReference type="EMBL" id="SFP39918.1"/>
    </source>
</evidence>
<evidence type="ECO:0000313" key="3">
    <source>
        <dbReference type="EMBL" id="NEC60529.1"/>
    </source>
</evidence>
<feature type="domain" description="XdhC- CoxI" evidence="1">
    <location>
        <begin position="117"/>
        <end position="180"/>
    </location>
</feature>
<dbReference type="Proteomes" id="UP000199137">
    <property type="component" value="Unassembled WGS sequence"/>
</dbReference>
<organism evidence="4 5">
    <name type="scientific">Amycolatopsis rubida</name>
    <dbReference type="NCBI Taxonomy" id="112413"/>
    <lineage>
        <taxon>Bacteria</taxon>
        <taxon>Bacillati</taxon>
        <taxon>Actinomycetota</taxon>
        <taxon>Actinomycetes</taxon>
        <taxon>Pseudonocardiales</taxon>
        <taxon>Pseudonocardiaceae</taxon>
        <taxon>Amycolatopsis</taxon>
    </lineage>
</organism>
<dbReference type="InterPro" id="IPR052698">
    <property type="entry name" value="MoCofactor_Util/Proc"/>
</dbReference>
<accession>A0A1I5Q0R0</accession>
<dbReference type="PANTHER" id="PTHR30388">
    <property type="entry name" value="ALDEHYDE OXIDOREDUCTASE MOLYBDENUM COFACTOR ASSEMBLY PROTEIN"/>
    <property type="match status" value="1"/>
</dbReference>
<dbReference type="RefSeq" id="WP_093574295.1">
    <property type="nucleotide sequence ID" value="NZ_FOWC01000005.1"/>
</dbReference>
<proteinExistence type="predicted"/>
<dbReference type="OrthoDB" id="9815497at2"/>
<evidence type="ECO:0000259" key="1">
    <source>
        <dbReference type="Pfam" id="PF02625"/>
    </source>
</evidence>
<reference evidence="3 6" key="2">
    <citation type="submission" date="2020-01" db="EMBL/GenBank/DDBJ databases">
        <title>Insect and environment-associated Actinomycetes.</title>
        <authorList>
            <person name="Currrie C."/>
            <person name="Chevrette M."/>
            <person name="Carlson C."/>
            <person name="Stubbendieck R."/>
            <person name="Wendt-Pienkowski E."/>
        </authorList>
    </citation>
    <scope>NUCLEOTIDE SEQUENCE [LARGE SCALE GENOMIC DNA]</scope>
    <source>
        <strain evidence="3 6">SID8386</strain>
    </source>
</reference>
<protein>
    <submittedName>
        <fullName evidence="4">Xanthine dehydrogenase accessory factor</fullName>
    </submittedName>
    <submittedName>
        <fullName evidence="3">XdhC family protein</fullName>
    </submittedName>
</protein>
<evidence type="ECO:0000313" key="6">
    <source>
        <dbReference type="Proteomes" id="UP000470404"/>
    </source>
</evidence>
<evidence type="ECO:0000259" key="2">
    <source>
        <dbReference type="Pfam" id="PF13478"/>
    </source>
</evidence>
<dbReference type="EMBL" id="JAAGNC010000174">
    <property type="protein sequence ID" value="NEC60529.1"/>
    <property type="molecule type" value="Genomic_DNA"/>
</dbReference>
<gene>
    <name evidence="3" type="ORF">G3I59_34340</name>
    <name evidence="4" type="ORF">SAMN05421854_105155</name>
</gene>
<feature type="domain" description="XdhC Rossmann" evidence="2">
    <location>
        <begin position="203"/>
        <end position="350"/>
    </location>
</feature>
<dbReference type="InterPro" id="IPR027051">
    <property type="entry name" value="XdhC_Rossmann_dom"/>
</dbReference>
<dbReference type="Pfam" id="PF13478">
    <property type="entry name" value="XdhC_C"/>
    <property type="match status" value="1"/>
</dbReference>
<dbReference type="AlphaFoldDB" id="A0A1I5Q0R0"/>
<evidence type="ECO:0000313" key="5">
    <source>
        <dbReference type="Proteomes" id="UP000199137"/>
    </source>
</evidence>
<keyword evidence="6" id="KW-1185">Reference proteome</keyword>